<organism evidence="2 3">
    <name type="scientific">Dendrobium nobile</name>
    <name type="common">Orchid</name>
    <dbReference type="NCBI Taxonomy" id="94219"/>
    <lineage>
        <taxon>Eukaryota</taxon>
        <taxon>Viridiplantae</taxon>
        <taxon>Streptophyta</taxon>
        <taxon>Embryophyta</taxon>
        <taxon>Tracheophyta</taxon>
        <taxon>Spermatophyta</taxon>
        <taxon>Magnoliopsida</taxon>
        <taxon>Liliopsida</taxon>
        <taxon>Asparagales</taxon>
        <taxon>Orchidaceae</taxon>
        <taxon>Epidendroideae</taxon>
        <taxon>Malaxideae</taxon>
        <taxon>Dendrobiinae</taxon>
        <taxon>Dendrobium</taxon>
    </lineage>
</organism>
<proteinExistence type="predicted"/>
<dbReference type="EMBL" id="JAGYWB010000005">
    <property type="protein sequence ID" value="KAI0522340.1"/>
    <property type="molecule type" value="Genomic_DNA"/>
</dbReference>
<dbReference type="Gene3D" id="3.30.420.10">
    <property type="entry name" value="Ribonuclease H-like superfamily/Ribonuclease H"/>
    <property type="match status" value="1"/>
</dbReference>
<reference evidence="2" key="1">
    <citation type="journal article" date="2022" name="Front. Genet.">
        <title>Chromosome-Scale Assembly of the Dendrobium nobile Genome Provides Insights Into the Molecular Mechanism of the Biosynthesis of the Medicinal Active Ingredient of Dendrobium.</title>
        <authorList>
            <person name="Xu Q."/>
            <person name="Niu S.-C."/>
            <person name="Li K.-L."/>
            <person name="Zheng P.-J."/>
            <person name="Zhang X.-J."/>
            <person name="Jia Y."/>
            <person name="Liu Y."/>
            <person name="Niu Y.-X."/>
            <person name="Yu L.-H."/>
            <person name="Chen D.-F."/>
            <person name="Zhang G.-Q."/>
        </authorList>
    </citation>
    <scope>NUCLEOTIDE SEQUENCE</scope>
    <source>
        <tissue evidence="2">Leaf</tissue>
    </source>
</reference>
<dbReference type="AlphaFoldDB" id="A0A8T3BTR8"/>
<dbReference type="PANTHER" id="PTHR35046">
    <property type="entry name" value="ZINC KNUCKLE (CCHC-TYPE) FAMILY PROTEIN"/>
    <property type="match status" value="1"/>
</dbReference>
<dbReference type="InterPro" id="IPR012337">
    <property type="entry name" value="RNaseH-like_sf"/>
</dbReference>
<evidence type="ECO:0000313" key="3">
    <source>
        <dbReference type="Proteomes" id="UP000829196"/>
    </source>
</evidence>
<accession>A0A8T3BTR8</accession>
<name>A0A8T3BTR8_DENNO</name>
<evidence type="ECO:0000313" key="2">
    <source>
        <dbReference type="EMBL" id="KAI0522340.1"/>
    </source>
</evidence>
<dbReference type="SMR" id="A0A8T3BTR8"/>
<sequence>MQTDSVEKLAKLYVDEIVRLHGIPKSIVSDRDARFTSKLWKKIQEALGTRLTFSTAFHPQTDGQSERTIQTLEDLMRLCVLDSGGN</sequence>
<feature type="domain" description="Integrase catalytic" evidence="1">
    <location>
        <begin position="1"/>
        <end position="86"/>
    </location>
</feature>
<protein>
    <recommendedName>
        <fullName evidence="1">Integrase catalytic domain-containing protein</fullName>
    </recommendedName>
</protein>
<dbReference type="GO" id="GO:0003676">
    <property type="term" value="F:nucleic acid binding"/>
    <property type="evidence" value="ECO:0007669"/>
    <property type="project" value="InterPro"/>
</dbReference>
<evidence type="ECO:0000259" key="1">
    <source>
        <dbReference type="PROSITE" id="PS50994"/>
    </source>
</evidence>
<dbReference type="SUPFAM" id="SSF53098">
    <property type="entry name" value="Ribonuclease H-like"/>
    <property type="match status" value="1"/>
</dbReference>
<gene>
    <name evidence="2" type="ORF">KFK09_004718</name>
</gene>
<dbReference type="OrthoDB" id="781466at2759"/>
<dbReference type="GO" id="GO:0015074">
    <property type="term" value="P:DNA integration"/>
    <property type="evidence" value="ECO:0007669"/>
    <property type="project" value="InterPro"/>
</dbReference>
<dbReference type="Proteomes" id="UP000829196">
    <property type="component" value="Unassembled WGS sequence"/>
</dbReference>
<dbReference type="InterPro" id="IPR001584">
    <property type="entry name" value="Integrase_cat-core"/>
</dbReference>
<dbReference type="PROSITE" id="PS50994">
    <property type="entry name" value="INTEGRASE"/>
    <property type="match status" value="1"/>
</dbReference>
<dbReference type="PANTHER" id="PTHR35046:SF26">
    <property type="entry name" value="RNA-DIRECTED DNA POLYMERASE"/>
    <property type="match status" value="1"/>
</dbReference>
<keyword evidence="3" id="KW-1185">Reference proteome</keyword>
<comment type="caution">
    <text evidence="2">The sequence shown here is derived from an EMBL/GenBank/DDBJ whole genome shotgun (WGS) entry which is preliminary data.</text>
</comment>
<dbReference type="InterPro" id="IPR036397">
    <property type="entry name" value="RNaseH_sf"/>
</dbReference>